<organism evidence="2">
    <name type="scientific">Albugo laibachii Nc14</name>
    <dbReference type="NCBI Taxonomy" id="890382"/>
    <lineage>
        <taxon>Eukaryota</taxon>
        <taxon>Sar</taxon>
        <taxon>Stramenopiles</taxon>
        <taxon>Oomycota</taxon>
        <taxon>Peronosporomycetes</taxon>
        <taxon>Albuginales</taxon>
        <taxon>Albuginaceae</taxon>
        <taxon>Albugo</taxon>
    </lineage>
</organism>
<dbReference type="Gene3D" id="1.10.10.60">
    <property type="entry name" value="Homeodomain-like"/>
    <property type="match status" value="1"/>
</dbReference>
<dbReference type="HOGENOM" id="CLU_033666_10_0_1"/>
<reference evidence="2" key="2">
    <citation type="submission" date="2011-02" db="EMBL/GenBank/DDBJ databases">
        <authorList>
            <person name="MacLean D."/>
        </authorList>
    </citation>
    <scope>NUCLEOTIDE SEQUENCE</scope>
</reference>
<reference evidence="2" key="1">
    <citation type="journal article" date="2011" name="PLoS Biol.">
        <title>Gene gain and loss during evolution of obligate parasitism in the white rust pathogen of Arabidopsis thaliana.</title>
        <authorList>
            <person name="Kemen E."/>
            <person name="Gardiner A."/>
            <person name="Schultz-Larsen T."/>
            <person name="Kemen A.C."/>
            <person name="Balmuth A.L."/>
            <person name="Robert-Seilaniantz A."/>
            <person name="Bailey K."/>
            <person name="Holub E."/>
            <person name="Studholme D.J."/>
            <person name="Maclean D."/>
            <person name="Jones J.D."/>
        </authorList>
    </citation>
    <scope>NUCLEOTIDE SEQUENCE</scope>
</reference>
<dbReference type="EMBL" id="FR824046">
    <property type="protein sequence ID" value="CCA14000.1"/>
    <property type="molecule type" value="Genomic_DNA"/>
</dbReference>
<feature type="region of interest" description="Disordered" evidence="1">
    <location>
        <begin position="1"/>
        <end position="25"/>
    </location>
</feature>
<gene>
    <name evidence="2" type="primary">AlNc14C1G132</name>
    <name evidence="2" type="ORF">ALNC14_001430</name>
</gene>
<sequence length="196" mass="22151">MMSAEKSDGKENKKPRITDHERGKIEGLREAGLSLRAIRSITSRSLDTIRRVVCPASPSQPKRRGPAPLLSKRQVRLIVRTRAQGNLSTAQLKAELSLPVSVRCVQRILAQVEWLVYSKMENTLPLTDMDMAARKAWDNGMLLRTDVGSIWDSIIFSDEKKCHLDGPHGFQHYWRDLLQPARQTKRRQAGGALVMV</sequence>
<evidence type="ECO:0000313" key="2">
    <source>
        <dbReference type="EMBL" id="CCA14000.1"/>
    </source>
</evidence>
<dbReference type="InterPro" id="IPR036397">
    <property type="entry name" value="RNaseH_sf"/>
</dbReference>
<protein>
    <submittedName>
        <fullName evidence="2">Transposable element Tc3 transposase putative</fullName>
    </submittedName>
</protein>
<dbReference type="AlphaFoldDB" id="F0VYY5"/>
<evidence type="ECO:0000256" key="1">
    <source>
        <dbReference type="SAM" id="MobiDB-lite"/>
    </source>
</evidence>
<proteinExistence type="predicted"/>
<dbReference type="GO" id="GO:0003676">
    <property type="term" value="F:nucleic acid binding"/>
    <property type="evidence" value="ECO:0007669"/>
    <property type="project" value="InterPro"/>
</dbReference>
<name>F0VYY5_9STRA</name>
<accession>F0VYY5</accession>
<dbReference type="Gene3D" id="3.30.420.10">
    <property type="entry name" value="Ribonuclease H-like superfamily/Ribonuclease H"/>
    <property type="match status" value="1"/>
</dbReference>